<proteinExistence type="predicted"/>
<gene>
    <name evidence="1" type="ORF">IQ235_05730</name>
</gene>
<evidence type="ECO:0000313" key="2">
    <source>
        <dbReference type="Proteomes" id="UP000621799"/>
    </source>
</evidence>
<reference evidence="1" key="1">
    <citation type="submission" date="2020-10" db="EMBL/GenBank/DDBJ databases">
        <authorList>
            <person name="Castelo-Branco R."/>
            <person name="Eusebio N."/>
            <person name="Adriana R."/>
            <person name="Vieira A."/>
            <person name="Brugerolle De Fraissinette N."/>
            <person name="Rezende De Castro R."/>
            <person name="Schneider M.P."/>
            <person name="Vasconcelos V."/>
            <person name="Leao P.N."/>
        </authorList>
    </citation>
    <scope>NUCLEOTIDE SEQUENCE</scope>
    <source>
        <strain evidence="1">LEGE 11467</strain>
    </source>
</reference>
<dbReference type="RefSeq" id="WP_264320545.1">
    <property type="nucleotide sequence ID" value="NZ_JADEXN010000071.1"/>
</dbReference>
<evidence type="ECO:0000313" key="1">
    <source>
        <dbReference type="EMBL" id="MBE9040291.1"/>
    </source>
</evidence>
<keyword evidence="2" id="KW-1185">Reference proteome</keyword>
<sequence length="364" mass="43743">MNTNKLDIAVEKIKRHPNQVRIKKILWCACENKWENNILKIQKVNTKNLIKRLLQKISDLEELNFKFIRIVGKINKKSLYFSLSNQVLNILRPIYRQNYTTNSLNQVHIYLKNNHQKIKYQNLFNLNFLVDLKFTVSRNTNLHQAKVLIHSALYYKFDRTVRDWDLLNNQEFDDLVRVFCHSCETLEEIEFRLEGAAYYLDKAKNNIEVARTIVQSIRRFYNHVQKQEKDNIILMEDITFKTELSSIDNEEDEEKTLSDNFFVSNSWDFECGREETERKKGLSPELERRIEELSKTKVDSLMLQVETRLQELENYLEQNIKDYKPEEYSILKYRVLRDFMQDFQLASTKYLGILQTLEQNDRQK</sequence>
<organism evidence="1 2">
    <name type="scientific">Zarconia navalis LEGE 11467</name>
    <dbReference type="NCBI Taxonomy" id="1828826"/>
    <lineage>
        <taxon>Bacteria</taxon>
        <taxon>Bacillati</taxon>
        <taxon>Cyanobacteriota</taxon>
        <taxon>Cyanophyceae</taxon>
        <taxon>Oscillatoriophycideae</taxon>
        <taxon>Oscillatoriales</taxon>
        <taxon>Oscillatoriales incertae sedis</taxon>
        <taxon>Zarconia</taxon>
        <taxon>Zarconia navalis</taxon>
    </lineage>
</organism>
<dbReference type="AlphaFoldDB" id="A0A928VXX5"/>
<comment type="caution">
    <text evidence="1">The sequence shown here is derived from an EMBL/GenBank/DDBJ whole genome shotgun (WGS) entry which is preliminary data.</text>
</comment>
<accession>A0A928VXX5</accession>
<dbReference type="EMBL" id="JADEXN010000071">
    <property type="protein sequence ID" value="MBE9040291.1"/>
    <property type="molecule type" value="Genomic_DNA"/>
</dbReference>
<protein>
    <submittedName>
        <fullName evidence="1">Uncharacterized protein</fullName>
    </submittedName>
</protein>
<dbReference type="Proteomes" id="UP000621799">
    <property type="component" value="Unassembled WGS sequence"/>
</dbReference>
<name>A0A928VXX5_9CYAN</name>